<name>A0AAE1LPA0_9NEOP</name>
<reference evidence="2" key="2">
    <citation type="journal article" date="2023" name="BMC Genomics">
        <title>Pest status, molecular evolution, and epigenetic factors derived from the genome assembly of Frankliniella fusca, a thysanopteran phytovirus vector.</title>
        <authorList>
            <person name="Catto M.A."/>
            <person name="Labadie P.E."/>
            <person name="Jacobson A.L."/>
            <person name="Kennedy G.G."/>
            <person name="Srinivasan R."/>
            <person name="Hunt B.G."/>
        </authorList>
    </citation>
    <scope>NUCLEOTIDE SEQUENCE</scope>
    <source>
        <strain evidence="2">PL_HMW_Pooled</strain>
    </source>
</reference>
<evidence type="ECO:0000313" key="3">
    <source>
        <dbReference type="Proteomes" id="UP001219518"/>
    </source>
</evidence>
<keyword evidence="2" id="KW-0407">Ion channel</keyword>
<keyword evidence="1" id="KW-0812">Transmembrane</keyword>
<comment type="caution">
    <text evidence="2">The sequence shown here is derived from an EMBL/GenBank/DDBJ whole genome shotgun (WGS) entry which is preliminary data.</text>
</comment>
<dbReference type="GO" id="GO:0034220">
    <property type="term" value="P:monoatomic ion transmembrane transport"/>
    <property type="evidence" value="ECO:0007669"/>
    <property type="project" value="UniProtKB-KW"/>
</dbReference>
<keyword evidence="3" id="KW-1185">Reference proteome</keyword>
<dbReference type="EMBL" id="JAHWGI010001240">
    <property type="protein sequence ID" value="KAK3925894.1"/>
    <property type="molecule type" value="Genomic_DNA"/>
</dbReference>
<evidence type="ECO:0000313" key="2">
    <source>
        <dbReference type="EMBL" id="KAK3925894.1"/>
    </source>
</evidence>
<keyword evidence="1" id="KW-0472">Membrane</keyword>
<protein>
    <submittedName>
        <fullName evidence="2">Potassium channel subfamily K member 10</fullName>
    </submittedName>
</protein>
<feature type="transmembrane region" description="Helical" evidence="1">
    <location>
        <begin position="41"/>
        <end position="64"/>
    </location>
</feature>
<organism evidence="2 3">
    <name type="scientific">Frankliniella fusca</name>
    <dbReference type="NCBI Taxonomy" id="407009"/>
    <lineage>
        <taxon>Eukaryota</taxon>
        <taxon>Metazoa</taxon>
        <taxon>Ecdysozoa</taxon>
        <taxon>Arthropoda</taxon>
        <taxon>Hexapoda</taxon>
        <taxon>Insecta</taxon>
        <taxon>Pterygota</taxon>
        <taxon>Neoptera</taxon>
        <taxon>Paraneoptera</taxon>
        <taxon>Thysanoptera</taxon>
        <taxon>Terebrantia</taxon>
        <taxon>Thripoidea</taxon>
        <taxon>Thripidae</taxon>
        <taxon>Frankliniella</taxon>
    </lineage>
</organism>
<keyword evidence="2" id="KW-0813">Transport</keyword>
<dbReference type="Gene3D" id="1.10.287.70">
    <property type="match status" value="1"/>
</dbReference>
<proteinExistence type="predicted"/>
<reference evidence="2" key="1">
    <citation type="submission" date="2021-07" db="EMBL/GenBank/DDBJ databases">
        <authorList>
            <person name="Catto M.A."/>
            <person name="Jacobson A."/>
            <person name="Kennedy G."/>
            <person name="Labadie P."/>
            <person name="Hunt B.G."/>
            <person name="Srinivasan R."/>
        </authorList>
    </citation>
    <scope>NUCLEOTIDE SEQUENCE</scope>
    <source>
        <strain evidence="2">PL_HMW_Pooled</strain>
        <tissue evidence="2">Head</tissue>
    </source>
</reference>
<keyword evidence="2" id="KW-0406">Ion transport</keyword>
<dbReference type="Proteomes" id="UP001219518">
    <property type="component" value="Unassembled WGS sequence"/>
</dbReference>
<dbReference type="AlphaFoldDB" id="A0AAE1LPA0"/>
<accession>A0AAE1LPA0</accession>
<evidence type="ECO:0000256" key="1">
    <source>
        <dbReference type="SAM" id="Phobius"/>
    </source>
</evidence>
<gene>
    <name evidence="2" type="ORF">KUF71_014143</name>
</gene>
<keyword evidence="1" id="KW-1133">Transmembrane helix</keyword>
<sequence>MMDKSQYEPHAQARRESMGALGGMGVRAHVREVLGMRRSSALLLLFVFFYLGYLVAGGLVFATIEAPTEAQLKGSLLRARQAFLDKHPCVSDATDSDTASFKRMFPDGCRASVPGPRARLVYLSALCHVFAYRTRTNSC</sequence>